<organism evidence="1 2">
    <name type="scientific">Kickxella alabastrina</name>
    <dbReference type="NCBI Taxonomy" id="61397"/>
    <lineage>
        <taxon>Eukaryota</taxon>
        <taxon>Fungi</taxon>
        <taxon>Fungi incertae sedis</taxon>
        <taxon>Zoopagomycota</taxon>
        <taxon>Kickxellomycotina</taxon>
        <taxon>Kickxellomycetes</taxon>
        <taxon>Kickxellales</taxon>
        <taxon>Kickxellaceae</taxon>
        <taxon>Kickxella</taxon>
    </lineage>
</organism>
<protein>
    <submittedName>
        <fullName evidence="1">Uncharacterized protein</fullName>
    </submittedName>
</protein>
<comment type="caution">
    <text evidence="1">The sequence shown here is derived from an EMBL/GenBank/DDBJ whole genome shotgun (WGS) entry which is preliminary data.</text>
</comment>
<name>A0ACC1IKZ3_9FUNG</name>
<keyword evidence="2" id="KW-1185">Reference proteome</keyword>
<evidence type="ECO:0000313" key="1">
    <source>
        <dbReference type="EMBL" id="KAJ1897834.1"/>
    </source>
</evidence>
<proteinExistence type="predicted"/>
<reference evidence="1" key="1">
    <citation type="submission" date="2022-07" db="EMBL/GenBank/DDBJ databases">
        <title>Phylogenomic reconstructions and comparative analyses of Kickxellomycotina fungi.</title>
        <authorList>
            <person name="Reynolds N.K."/>
            <person name="Stajich J.E."/>
            <person name="Barry K."/>
            <person name="Grigoriev I.V."/>
            <person name="Crous P."/>
            <person name="Smith M.E."/>
        </authorList>
    </citation>
    <scope>NUCLEOTIDE SEQUENCE</scope>
    <source>
        <strain evidence="1">Benny 63K</strain>
    </source>
</reference>
<evidence type="ECO:0000313" key="2">
    <source>
        <dbReference type="Proteomes" id="UP001150581"/>
    </source>
</evidence>
<dbReference type="Proteomes" id="UP001150581">
    <property type="component" value="Unassembled WGS sequence"/>
</dbReference>
<gene>
    <name evidence="1" type="ORF">LPJ66_003130</name>
</gene>
<dbReference type="EMBL" id="JANBPG010000294">
    <property type="protein sequence ID" value="KAJ1897834.1"/>
    <property type="molecule type" value="Genomic_DNA"/>
</dbReference>
<sequence>MLFLAIRAISRTIKPSIARTWTRNLSQSAKRQPDVFPLTKPSWSVNTLLDGAEGIKHPEKLDGELDQNIIRRLYELSGLQLPDPAVESERYNQISEHVNQLKDFLGHIQAVEETDKLDDVVPLMRIAEVLEFTVEEPNAGLVVGVDPEAHLGRRVLELAAKTSGDYLVVEE</sequence>
<accession>A0ACC1IKZ3</accession>